<reference evidence="10" key="2">
    <citation type="submission" date="2020-10" db="EMBL/GenBank/DDBJ databases">
        <authorList>
            <person name="Cooper E.A."/>
            <person name="Brenton Z.W."/>
            <person name="Flinn B.S."/>
            <person name="Jenkins J."/>
            <person name="Shu S."/>
            <person name="Flowers D."/>
            <person name="Luo F."/>
            <person name="Wang Y."/>
            <person name="Xia P."/>
            <person name="Barry K."/>
            <person name="Daum C."/>
            <person name="Lipzen A."/>
            <person name="Yoshinaga Y."/>
            <person name="Schmutz J."/>
            <person name="Saski C."/>
            <person name="Vermerris W."/>
            <person name="Kresovich S."/>
        </authorList>
    </citation>
    <scope>NUCLEOTIDE SEQUENCE</scope>
</reference>
<keyword evidence="6 7" id="KW-0804">Transcription</keyword>
<feature type="region of interest" description="Disordered" evidence="8">
    <location>
        <begin position="36"/>
        <end position="59"/>
    </location>
</feature>
<comment type="function">
    <text evidence="7">Functions in brassinosteroid signaling. May function as transcriptional repressor.</text>
</comment>
<dbReference type="InterPro" id="IPR033264">
    <property type="entry name" value="BZR"/>
</dbReference>
<evidence type="ECO:0000313" key="10">
    <source>
        <dbReference type="EMBL" id="KAG0532479.1"/>
    </source>
</evidence>
<feature type="compositionally biased region" description="Polar residues" evidence="8">
    <location>
        <begin position="323"/>
        <end position="338"/>
    </location>
</feature>
<keyword evidence="2" id="KW-0341">Growth regulation</keyword>
<dbReference type="EMBL" id="CM027683">
    <property type="protein sequence ID" value="KAG0532479.1"/>
    <property type="molecule type" value="Genomic_DNA"/>
</dbReference>
<accession>A0A921UI47</accession>
<dbReference type="GO" id="GO:0006351">
    <property type="term" value="P:DNA-templated transcription"/>
    <property type="evidence" value="ECO:0007669"/>
    <property type="project" value="InterPro"/>
</dbReference>
<feature type="compositionally biased region" description="Basic residues" evidence="8">
    <location>
        <begin position="44"/>
        <end position="55"/>
    </location>
</feature>
<feature type="compositionally biased region" description="Low complexity" evidence="8">
    <location>
        <begin position="298"/>
        <end position="307"/>
    </location>
</feature>
<reference evidence="10" key="1">
    <citation type="journal article" date="2019" name="BMC Genomics">
        <title>A new reference genome for Sorghum bicolor reveals high levels of sequence similarity between sweet and grain genotypes: implications for the genetics of sugar metabolism.</title>
        <authorList>
            <person name="Cooper E.A."/>
            <person name="Brenton Z.W."/>
            <person name="Flinn B.S."/>
            <person name="Jenkins J."/>
            <person name="Shu S."/>
            <person name="Flowers D."/>
            <person name="Luo F."/>
            <person name="Wang Y."/>
            <person name="Xia P."/>
            <person name="Barry K."/>
            <person name="Daum C."/>
            <person name="Lipzen A."/>
            <person name="Yoshinaga Y."/>
            <person name="Schmutz J."/>
            <person name="Saski C."/>
            <person name="Vermerris W."/>
            <person name="Kresovich S."/>
        </authorList>
    </citation>
    <scope>NUCLEOTIDE SEQUENCE</scope>
</reference>
<dbReference type="PANTHER" id="PTHR31506">
    <property type="entry name" value="BES1/BZR1 HOMOLOG PROTEIN 3-RELATED"/>
    <property type="match status" value="1"/>
</dbReference>
<protein>
    <recommendedName>
        <fullName evidence="7">Protein BZR1 homolog</fullName>
    </recommendedName>
    <alternativeName>
        <fullName evidence="7">Protein BRASSINAZOLE-RESISTANT 1 homolog</fullName>
    </alternativeName>
</protein>
<dbReference type="Proteomes" id="UP000807115">
    <property type="component" value="Chromosome 4"/>
</dbReference>
<keyword evidence="3 7" id="KW-1070">Brassinosteroid signaling pathway</keyword>
<sequence length="481" mass="49798">MQFPKVSLLLLGHHVQLSHGHNGKIAVLPVTSGGLYKGAPARRPPMHHHHHHHSPRPATQQIQFVITSKRASELSSGWRGMGMKGGGVGAAGGSSGGDEAWARAAGDGDGDGKQAAAVRAPSWRERENNRQRERCRRVIARRIFAGLRLYGNYALPRHCDNNNVLMALCEEAGWTVEADGTTYRKGPKPDRAGDQHMADIGGSAPAPVKNPGGASYSLTRASSPSGIMLGGGGSGGSSDPIPAWLKNQSKQLSDNSYPNFFASSSNSKAPATPQDGSAPSSPLRLRKMSRYSSPPPSSARASASNSNVLPPPPWATGAGASRFSFQTSTPPLMSTVNGRTPGPDPVSLLAGFQISNAAANKQAAAYSSSFVASGASSLGAGSSASGSGWKPWMLPPLPGRSRSGASAAIRGRGGALMSGRGGALMSGRGGALLSPLGFSFRRSGGEQAGAREEDVMTEKNADEEDGLELTLGNAATRKDRA</sequence>
<evidence type="ECO:0000256" key="3">
    <source>
        <dbReference type="ARBA" id="ARBA00022626"/>
    </source>
</evidence>
<proteinExistence type="inferred from homology"/>
<evidence type="ECO:0000256" key="8">
    <source>
        <dbReference type="SAM" id="MobiDB-lite"/>
    </source>
</evidence>
<evidence type="ECO:0000259" key="9">
    <source>
        <dbReference type="Pfam" id="PF05687"/>
    </source>
</evidence>
<feature type="compositionally biased region" description="Basic and acidic residues" evidence="8">
    <location>
        <begin position="187"/>
        <end position="197"/>
    </location>
</feature>
<evidence type="ECO:0000256" key="2">
    <source>
        <dbReference type="ARBA" id="ARBA00022604"/>
    </source>
</evidence>
<dbReference type="InterPro" id="IPR008540">
    <property type="entry name" value="BES1_N"/>
</dbReference>
<dbReference type="GO" id="GO:0009742">
    <property type="term" value="P:brassinosteroid mediated signaling pathway"/>
    <property type="evidence" value="ECO:0007669"/>
    <property type="project" value="UniProtKB-UniRule"/>
</dbReference>
<feature type="region of interest" description="Disordered" evidence="8">
    <location>
        <begin position="88"/>
        <end position="125"/>
    </location>
</feature>
<dbReference type="GO" id="GO:0003677">
    <property type="term" value="F:DNA binding"/>
    <property type="evidence" value="ECO:0007669"/>
    <property type="project" value="UniProtKB-UniRule"/>
</dbReference>
<dbReference type="GO" id="GO:0003700">
    <property type="term" value="F:DNA-binding transcription factor activity"/>
    <property type="evidence" value="ECO:0007669"/>
    <property type="project" value="UniProtKB-UniRule"/>
</dbReference>
<keyword evidence="4 7" id="KW-0805">Transcription regulation</keyword>
<dbReference type="PANTHER" id="PTHR31506:SF18">
    <property type="entry name" value="PROTEIN BZR1 HOMOLOG"/>
    <property type="match status" value="1"/>
</dbReference>
<feature type="region of interest" description="Disordered" evidence="8">
    <location>
        <begin position="180"/>
        <end position="219"/>
    </location>
</feature>
<dbReference type="AlphaFoldDB" id="A0A921UI47"/>
<evidence type="ECO:0000256" key="7">
    <source>
        <dbReference type="RuleBase" id="RU369040"/>
    </source>
</evidence>
<organism evidence="10 11">
    <name type="scientific">Sorghum bicolor</name>
    <name type="common">Sorghum</name>
    <name type="synonym">Sorghum vulgare</name>
    <dbReference type="NCBI Taxonomy" id="4558"/>
    <lineage>
        <taxon>Eukaryota</taxon>
        <taxon>Viridiplantae</taxon>
        <taxon>Streptophyta</taxon>
        <taxon>Embryophyta</taxon>
        <taxon>Tracheophyta</taxon>
        <taxon>Spermatophyta</taxon>
        <taxon>Magnoliopsida</taxon>
        <taxon>Liliopsida</taxon>
        <taxon>Poales</taxon>
        <taxon>Poaceae</taxon>
        <taxon>PACMAD clade</taxon>
        <taxon>Panicoideae</taxon>
        <taxon>Andropogonodae</taxon>
        <taxon>Andropogoneae</taxon>
        <taxon>Sorghinae</taxon>
        <taxon>Sorghum</taxon>
    </lineage>
</organism>
<evidence type="ECO:0000256" key="6">
    <source>
        <dbReference type="ARBA" id="ARBA00023163"/>
    </source>
</evidence>
<feature type="region of interest" description="Disordered" evidence="8">
    <location>
        <begin position="442"/>
        <end position="481"/>
    </location>
</feature>
<name>A0A921UI47_SORBI</name>
<keyword evidence="5 7" id="KW-0238">DNA-binding</keyword>
<gene>
    <name evidence="10" type="ORF">BDA96_04G110500</name>
</gene>
<feature type="domain" description="BES1/BZR1 plant transcription factor N-terminal" evidence="9">
    <location>
        <begin position="118"/>
        <end position="195"/>
    </location>
</feature>
<evidence type="ECO:0000256" key="1">
    <source>
        <dbReference type="ARBA" id="ARBA00005909"/>
    </source>
</evidence>
<comment type="subcellular location">
    <subcellularLocation>
        <location evidence="7">Nucleus</location>
    </subcellularLocation>
</comment>
<feature type="compositionally biased region" description="Polar residues" evidence="8">
    <location>
        <begin position="255"/>
        <end position="280"/>
    </location>
</feature>
<dbReference type="Pfam" id="PF05687">
    <property type="entry name" value="BES1_N"/>
    <property type="match status" value="1"/>
</dbReference>
<evidence type="ECO:0000313" key="11">
    <source>
        <dbReference type="Proteomes" id="UP000807115"/>
    </source>
</evidence>
<feature type="region of interest" description="Disordered" evidence="8">
    <location>
        <begin position="255"/>
        <end position="340"/>
    </location>
</feature>
<evidence type="ECO:0000256" key="4">
    <source>
        <dbReference type="ARBA" id="ARBA00023015"/>
    </source>
</evidence>
<feature type="compositionally biased region" description="Basic and acidic residues" evidence="8">
    <location>
        <begin position="449"/>
        <end position="460"/>
    </location>
</feature>
<evidence type="ECO:0000256" key="5">
    <source>
        <dbReference type="ARBA" id="ARBA00023125"/>
    </source>
</evidence>
<comment type="caution">
    <text evidence="10">The sequence shown here is derived from an EMBL/GenBank/DDBJ whole genome shotgun (WGS) entry which is preliminary data.</text>
</comment>
<comment type="similarity">
    <text evidence="1 7">Belongs to the BZR/LAT61 family.</text>
</comment>
<dbReference type="GO" id="GO:0005634">
    <property type="term" value="C:nucleus"/>
    <property type="evidence" value="ECO:0007669"/>
    <property type="project" value="UniProtKB-SubCell"/>
</dbReference>